<proteinExistence type="predicted"/>
<dbReference type="AlphaFoldDB" id="A0A078L7N7"/>
<organism evidence="1">
    <name type="scientific">Citrobacter koseri</name>
    <name type="common">Citrobacter diversus</name>
    <dbReference type="NCBI Taxonomy" id="545"/>
    <lineage>
        <taxon>Bacteria</taxon>
        <taxon>Pseudomonadati</taxon>
        <taxon>Pseudomonadota</taxon>
        <taxon>Gammaproteobacteria</taxon>
        <taxon>Enterobacterales</taxon>
        <taxon>Enterobacteriaceae</taxon>
        <taxon>Citrobacter</taxon>
    </lineage>
</organism>
<reference evidence="1" key="1">
    <citation type="submission" date="2014-06" db="EMBL/GenBank/DDBJ databases">
        <authorList>
            <person name="Urmite Genomes Urmite Genomes"/>
        </authorList>
    </citation>
    <scope>NUCLEOTIDE SEQUENCE</scope>
</reference>
<sequence length="89" mass="10239">MTLFSNELQNGLVWLPELGMGRYPVPADRPYNADYFARYQAMADTSMGQQLTAARIQLVMRHYQWACTGCGDRLRSVRQQLPRRAGLRC</sequence>
<dbReference type="PATRIC" id="fig|545.12.peg.832"/>
<gene>
    <name evidence="1" type="ORF">BN1086_00832</name>
</gene>
<name>A0A078L7N7_CITKO</name>
<protein>
    <submittedName>
        <fullName evidence="1">Uncharacterized protein</fullName>
    </submittedName>
</protein>
<evidence type="ECO:0000313" key="1">
    <source>
        <dbReference type="EMBL" id="CDZ82745.1"/>
    </source>
</evidence>
<dbReference type="EMBL" id="LK931336">
    <property type="protein sequence ID" value="CDZ82745.1"/>
    <property type="molecule type" value="Genomic_DNA"/>
</dbReference>
<accession>A0A078L7N7</accession>